<dbReference type="KEGG" id="yti:FNA67_01200"/>
<organism evidence="1 2">
    <name type="scientific">Paradevosia tibetensis</name>
    <dbReference type="NCBI Taxonomy" id="1447062"/>
    <lineage>
        <taxon>Bacteria</taxon>
        <taxon>Pseudomonadati</taxon>
        <taxon>Pseudomonadota</taxon>
        <taxon>Alphaproteobacteria</taxon>
        <taxon>Hyphomicrobiales</taxon>
        <taxon>Devosiaceae</taxon>
        <taxon>Paradevosia</taxon>
    </lineage>
</organism>
<accession>A0A5B9DIF8</accession>
<dbReference type="EMBL" id="CP041690">
    <property type="protein sequence ID" value="QEE18877.1"/>
    <property type="molecule type" value="Genomic_DNA"/>
</dbReference>
<dbReference type="AlphaFoldDB" id="A0A5B9DIF8"/>
<reference evidence="1 2" key="1">
    <citation type="journal article" date="2015" name="Int. J. Syst. Evol. Microbiol.">
        <title>Youhaiella tibetensis gen. nov., sp. nov., isolated from subsurface sediment.</title>
        <authorList>
            <person name="Wang Y.X."/>
            <person name="Huang F.Q."/>
            <person name="Nogi Y."/>
            <person name="Pang S.J."/>
            <person name="Wang P.K."/>
            <person name="Lv J."/>
        </authorList>
    </citation>
    <scope>NUCLEOTIDE SEQUENCE [LARGE SCALE GENOMIC DNA]</scope>
    <source>
        <strain evidence="2">fig4</strain>
    </source>
</reference>
<protein>
    <submittedName>
        <fullName evidence="1">Uncharacterized protein</fullName>
    </submittedName>
</protein>
<evidence type="ECO:0000313" key="1">
    <source>
        <dbReference type="EMBL" id="QEE18877.1"/>
    </source>
</evidence>
<proteinExistence type="predicted"/>
<dbReference type="Proteomes" id="UP000321062">
    <property type="component" value="Chromosome"/>
</dbReference>
<name>A0A5B9DIF8_9HYPH</name>
<dbReference type="RefSeq" id="WP_147654778.1">
    <property type="nucleotide sequence ID" value="NZ_BMFM01000001.1"/>
</dbReference>
<evidence type="ECO:0000313" key="2">
    <source>
        <dbReference type="Proteomes" id="UP000321062"/>
    </source>
</evidence>
<gene>
    <name evidence="1" type="ORF">FNA67_01200</name>
</gene>
<sequence length="97" mass="10312">MRITRLFSVFAVAMAAVLAVVAPSYAVAPSVLTFDYVPNFVLDQADTALQLDGIAHVGLVAEIGPDSQCFLAFGERAHLHDRYSAGAFAADTCPVRI</sequence>
<keyword evidence="2" id="KW-1185">Reference proteome</keyword>